<evidence type="ECO:0000256" key="1">
    <source>
        <dbReference type="ARBA" id="ARBA00022679"/>
    </source>
</evidence>
<evidence type="ECO:0000256" key="8">
    <source>
        <dbReference type="SAM" id="MobiDB-lite"/>
    </source>
</evidence>
<evidence type="ECO:0000256" key="3">
    <source>
        <dbReference type="ARBA" id="ARBA00039884"/>
    </source>
</evidence>
<dbReference type="Pfam" id="PF00179">
    <property type="entry name" value="UQ_con"/>
    <property type="match status" value="1"/>
</dbReference>
<evidence type="ECO:0000256" key="6">
    <source>
        <dbReference type="ARBA" id="ARBA00042190"/>
    </source>
</evidence>
<dbReference type="SMART" id="SM00212">
    <property type="entry name" value="UBCc"/>
    <property type="match status" value="1"/>
</dbReference>
<name>U1I2H0_ENDPU</name>
<feature type="compositionally biased region" description="Basic and acidic residues" evidence="8">
    <location>
        <begin position="169"/>
        <end position="188"/>
    </location>
</feature>
<evidence type="ECO:0000259" key="9">
    <source>
        <dbReference type="PROSITE" id="PS50127"/>
    </source>
</evidence>
<dbReference type="InterPro" id="IPR000608">
    <property type="entry name" value="UBC"/>
</dbReference>
<dbReference type="PROSITE" id="PS50127">
    <property type="entry name" value="UBC_2"/>
    <property type="match status" value="1"/>
</dbReference>
<evidence type="ECO:0000256" key="4">
    <source>
        <dbReference type="ARBA" id="ARBA00041569"/>
    </source>
</evidence>
<feature type="region of interest" description="Disordered" evidence="8">
    <location>
        <begin position="169"/>
        <end position="310"/>
    </location>
</feature>
<feature type="compositionally biased region" description="Acidic residues" evidence="8">
    <location>
        <begin position="227"/>
        <end position="238"/>
    </location>
</feature>
<dbReference type="InterPro" id="IPR023313">
    <property type="entry name" value="UBQ-conjugating_AS"/>
</dbReference>
<reference evidence="11" key="1">
    <citation type="journal article" date="2014" name="BMC Genomics">
        <title>Genome characteristics reveal the impact of lichenization on lichen-forming fungus Endocarpon pusillum Hedwig (Verrucariales, Ascomycota).</title>
        <authorList>
            <person name="Wang Y.-Y."/>
            <person name="Liu B."/>
            <person name="Zhang X.-Y."/>
            <person name="Zhou Q.-M."/>
            <person name="Zhang T."/>
            <person name="Li H."/>
            <person name="Yu Y.-F."/>
            <person name="Zhang X.-L."/>
            <person name="Hao X.-Y."/>
            <person name="Wang M."/>
            <person name="Wang L."/>
            <person name="Wei J.-C."/>
        </authorList>
    </citation>
    <scope>NUCLEOTIDE SEQUENCE [LARGE SCALE GENOMIC DNA]</scope>
    <source>
        <strain evidence="11">Z07020 / HMAS-L-300199</strain>
    </source>
</reference>
<feature type="domain" description="UBC core" evidence="9">
    <location>
        <begin position="4"/>
        <end position="158"/>
    </location>
</feature>
<dbReference type="Gene3D" id="3.10.110.10">
    <property type="entry name" value="Ubiquitin Conjugating Enzyme"/>
    <property type="match status" value="1"/>
</dbReference>
<evidence type="ECO:0000313" key="10">
    <source>
        <dbReference type="EMBL" id="ERF76144.1"/>
    </source>
</evidence>
<dbReference type="FunFam" id="3.10.110.10:FF:000077">
    <property type="entry name" value="Ubiquitin conjugating enzyme E2"/>
    <property type="match status" value="1"/>
</dbReference>
<dbReference type="PANTHER" id="PTHR24067">
    <property type="entry name" value="UBIQUITIN-CONJUGATING ENZYME E2"/>
    <property type="match status" value="1"/>
</dbReference>
<feature type="region of interest" description="Disordered" evidence="8">
    <location>
        <begin position="326"/>
        <end position="381"/>
    </location>
</feature>
<dbReference type="GO" id="GO:0016740">
    <property type="term" value="F:transferase activity"/>
    <property type="evidence" value="ECO:0007669"/>
    <property type="project" value="UniProtKB-KW"/>
</dbReference>
<dbReference type="Proteomes" id="UP000019373">
    <property type="component" value="Unassembled WGS sequence"/>
</dbReference>
<dbReference type="OMA" id="TTAFMPQ"/>
<accession>U1I2H0</accession>
<dbReference type="EMBL" id="KE720780">
    <property type="protein sequence ID" value="ERF76144.1"/>
    <property type="molecule type" value="Genomic_DNA"/>
</dbReference>
<sequence length="407" mass="44982">MWSSSLRRLASDHASLRRSGLPPRYLFPPNQETSILPDDLTQLTVLLTGAQDTPYAQGLWQLQLRMPNDYPKDPPRATFKTRLWHPNVEESTGAVCLETLKRDWDPKLTLRDILLTISCLLIHPNPDSALNSAAGSLLQDDYGAFAEQARLMTSIHARIPAHLRHAVDAARRRGEEKDRLSDHAEKEATPAALKLKSHPVSSLLQRVPSTHPQPYALSPIRQPVDSESYELSEDEEDHDPCKENDPSQIPSPVIESPRSPRKNVLGKRPLSELPTPTDLEEGMTESEKNIAVNQDSQSCAASSFGPPKKSPRLAVTLAVANISSRRREGAVDELCAPDPRVNNVPSGADDEKENLEAIDTKNASEMTKIPNRGPISDTATIRPTLRKVSNLGSIKARAQPRVGLRRL</sequence>
<dbReference type="InterPro" id="IPR050113">
    <property type="entry name" value="Ub_conjugating_enzyme"/>
</dbReference>
<gene>
    <name evidence="10" type="ORF">EPUS_01478</name>
</gene>
<protein>
    <recommendedName>
        <fullName evidence="3">Ubiquitin-conjugating enzyme E2 2</fullName>
    </recommendedName>
    <alternativeName>
        <fullName evidence="5">E2 ubiquitin-conjugating enzyme 2</fullName>
    </alternativeName>
    <alternativeName>
        <fullName evidence="6">Ubiquitin carrier protein UBC2</fullName>
    </alternativeName>
    <alternativeName>
        <fullName evidence="4">Ubiquitin-protein ligase UBC2</fullName>
    </alternativeName>
</protein>
<evidence type="ECO:0000256" key="7">
    <source>
        <dbReference type="PROSITE-ProRule" id="PRU10133"/>
    </source>
</evidence>
<evidence type="ECO:0000256" key="5">
    <source>
        <dbReference type="ARBA" id="ARBA00042179"/>
    </source>
</evidence>
<dbReference type="RefSeq" id="XP_007786610.1">
    <property type="nucleotide sequence ID" value="XM_007788420.1"/>
</dbReference>
<keyword evidence="2" id="KW-0833">Ubl conjugation pathway</keyword>
<feature type="active site" description="Glycyl thioester intermediate" evidence="7">
    <location>
        <position position="96"/>
    </location>
</feature>
<organism evidence="10 11">
    <name type="scientific">Endocarpon pusillum (strain Z07020 / HMAS-L-300199)</name>
    <name type="common">Lichen-forming fungus</name>
    <dbReference type="NCBI Taxonomy" id="1263415"/>
    <lineage>
        <taxon>Eukaryota</taxon>
        <taxon>Fungi</taxon>
        <taxon>Dikarya</taxon>
        <taxon>Ascomycota</taxon>
        <taxon>Pezizomycotina</taxon>
        <taxon>Eurotiomycetes</taxon>
        <taxon>Chaetothyriomycetidae</taxon>
        <taxon>Verrucariales</taxon>
        <taxon>Verrucariaceae</taxon>
        <taxon>Endocarpon</taxon>
    </lineage>
</organism>
<dbReference type="OrthoDB" id="10069349at2759"/>
<keyword evidence="1" id="KW-0808">Transferase</keyword>
<dbReference type="eggNOG" id="KOG0423">
    <property type="taxonomic scope" value="Eukaryota"/>
</dbReference>
<dbReference type="SUPFAM" id="SSF54495">
    <property type="entry name" value="UBC-like"/>
    <property type="match status" value="1"/>
</dbReference>
<feature type="compositionally biased region" description="Polar residues" evidence="8">
    <location>
        <begin position="291"/>
        <end position="301"/>
    </location>
</feature>
<evidence type="ECO:0000256" key="2">
    <source>
        <dbReference type="ARBA" id="ARBA00022786"/>
    </source>
</evidence>
<feature type="compositionally biased region" description="Polar residues" evidence="8">
    <location>
        <begin position="199"/>
        <end position="212"/>
    </location>
</feature>
<dbReference type="AlphaFoldDB" id="U1I2H0"/>
<evidence type="ECO:0000313" key="11">
    <source>
        <dbReference type="Proteomes" id="UP000019373"/>
    </source>
</evidence>
<dbReference type="InterPro" id="IPR016135">
    <property type="entry name" value="UBQ-conjugating_enzyme/RWD"/>
</dbReference>
<dbReference type="PROSITE" id="PS00183">
    <property type="entry name" value="UBC_1"/>
    <property type="match status" value="1"/>
</dbReference>
<proteinExistence type="predicted"/>
<dbReference type="HOGENOM" id="CLU_030988_0_1_1"/>
<keyword evidence="11" id="KW-1185">Reference proteome</keyword>
<dbReference type="GeneID" id="19236534"/>